<keyword evidence="5 13" id="KW-0812">Transmembrane</keyword>
<dbReference type="Proteomes" id="UP000708208">
    <property type="component" value="Unassembled WGS sequence"/>
</dbReference>
<evidence type="ECO:0000313" key="15">
    <source>
        <dbReference type="EMBL" id="CAG7720141.1"/>
    </source>
</evidence>
<keyword evidence="12 13" id="KW-0472">Membrane</keyword>
<keyword evidence="16" id="KW-1185">Reference proteome</keyword>
<keyword evidence="11" id="KW-0443">Lipid metabolism</keyword>
<dbReference type="InterPro" id="IPR052214">
    <property type="entry name" value="DAG_Lipase-Related"/>
</dbReference>
<feature type="transmembrane region" description="Helical" evidence="13">
    <location>
        <begin position="139"/>
        <end position="158"/>
    </location>
</feature>
<dbReference type="GO" id="GO:0005886">
    <property type="term" value="C:plasma membrane"/>
    <property type="evidence" value="ECO:0007669"/>
    <property type="project" value="UniProtKB-SubCell"/>
</dbReference>
<dbReference type="GO" id="GO:0016298">
    <property type="term" value="F:lipase activity"/>
    <property type="evidence" value="ECO:0007669"/>
    <property type="project" value="TreeGrafter"/>
</dbReference>
<dbReference type="PANTHER" id="PTHR45792:SF8">
    <property type="entry name" value="DIACYLGLYCEROL LIPASE-ALPHA"/>
    <property type="match status" value="1"/>
</dbReference>
<evidence type="ECO:0000256" key="3">
    <source>
        <dbReference type="ARBA" id="ARBA00022475"/>
    </source>
</evidence>
<evidence type="ECO:0000256" key="1">
    <source>
        <dbReference type="ARBA" id="ARBA00004127"/>
    </source>
</evidence>
<evidence type="ECO:0000256" key="4">
    <source>
        <dbReference type="ARBA" id="ARBA00022553"/>
    </source>
</evidence>
<dbReference type="GO" id="GO:0019369">
    <property type="term" value="P:arachidonate metabolic process"/>
    <property type="evidence" value="ECO:0007669"/>
    <property type="project" value="TreeGrafter"/>
</dbReference>
<dbReference type="GO" id="GO:0046340">
    <property type="term" value="P:diacylglycerol catabolic process"/>
    <property type="evidence" value="ECO:0007669"/>
    <property type="project" value="TreeGrafter"/>
</dbReference>
<keyword evidence="8" id="KW-0106">Calcium</keyword>
<reference evidence="15" key="1">
    <citation type="submission" date="2021-06" db="EMBL/GenBank/DDBJ databases">
        <authorList>
            <person name="Hodson N. C."/>
            <person name="Mongue J. A."/>
            <person name="Jaron S. K."/>
        </authorList>
    </citation>
    <scope>NUCLEOTIDE SEQUENCE</scope>
</reference>
<dbReference type="AlphaFoldDB" id="A0A8J2JHA7"/>
<evidence type="ECO:0000256" key="2">
    <source>
        <dbReference type="ARBA" id="ARBA00004236"/>
    </source>
</evidence>
<keyword evidence="7" id="KW-0378">Hydrolase</keyword>
<gene>
    <name evidence="15" type="ORF">AFUS01_LOCUS9427</name>
</gene>
<dbReference type="EMBL" id="CAJVCH010067690">
    <property type="protein sequence ID" value="CAG7720141.1"/>
    <property type="molecule type" value="Genomic_DNA"/>
</dbReference>
<dbReference type="Pfam" id="PF01764">
    <property type="entry name" value="Lipase_3"/>
    <property type="match status" value="1"/>
</dbReference>
<evidence type="ECO:0000256" key="9">
    <source>
        <dbReference type="ARBA" id="ARBA00022963"/>
    </source>
</evidence>
<dbReference type="InterPro" id="IPR002921">
    <property type="entry name" value="Fungal_lipase-type"/>
</dbReference>
<feature type="transmembrane region" description="Helical" evidence="13">
    <location>
        <begin position="18"/>
        <end position="41"/>
    </location>
</feature>
<dbReference type="OrthoDB" id="438440at2759"/>
<protein>
    <recommendedName>
        <fullName evidence="14">Fungal lipase-type domain-containing protein</fullName>
    </recommendedName>
</protein>
<evidence type="ECO:0000256" key="10">
    <source>
        <dbReference type="ARBA" id="ARBA00022989"/>
    </source>
</evidence>
<name>A0A8J2JHA7_9HEXA</name>
<evidence type="ECO:0000256" key="5">
    <source>
        <dbReference type="ARBA" id="ARBA00022692"/>
    </source>
</evidence>
<dbReference type="GO" id="GO:0012505">
    <property type="term" value="C:endomembrane system"/>
    <property type="evidence" value="ECO:0007669"/>
    <property type="project" value="UniProtKB-SubCell"/>
</dbReference>
<keyword evidence="4" id="KW-0597">Phosphoprotein</keyword>
<feature type="transmembrane region" description="Helical" evidence="13">
    <location>
        <begin position="482"/>
        <end position="504"/>
    </location>
</feature>
<evidence type="ECO:0000256" key="12">
    <source>
        <dbReference type="ARBA" id="ARBA00023136"/>
    </source>
</evidence>
<evidence type="ECO:0000313" key="16">
    <source>
        <dbReference type="Proteomes" id="UP000708208"/>
    </source>
</evidence>
<evidence type="ECO:0000256" key="11">
    <source>
        <dbReference type="ARBA" id="ARBA00023098"/>
    </source>
</evidence>
<dbReference type="PANTHER" id="PTHR45792">
    <property type="entry name" value="DIACYLGLYCEROL LIPASE HOMOLOG-RELATED"/>
    <property type="match status" value="1"/>
</dbReference>
<dbReference type="CDD" id="cd00519">
    <property type="entry name" value="Lipase_3"/>
    <property type="match status" value="1"/>
</dbReference>
<organism evidence="15 16">
    <name type="scientific">Allacma fusca</name>
    <dbReference type="NCBI Taxonomy" id="39272"/>
    <lineage>
        <taxon>Eukaryota</taxon>
        <taxon>Metazoa</taxon>
        <taxon>Ecdysozoa</taxon>
        <taxon>Arthropoda</taxon>
        <taxon>Hexapoda</taxon>
        <taxon>Collembola</taxon>
        <taxon>Symphypleona</taxon>
        <taxon>Sminthuridae</taxon>
        <taxon>Allacma</taxon>
    </lineage>
</organism>
<evidence type="ECO:0000256" key="6">
    <source>
        <dbReference type="ARBA" id="ARBA00022723"/>
    </source>
</evidence>
<keyword evidence="6" id="KW-0479">Metal-binding</keyword>
<feature type="domain" description="Fungal lipase-type" evidence="14">
    <location>
        <begin position="417"/>
        <end position="549"/>
    </location>
</feature>
<evidence type="ECO:0000256" key="13">
    <source>
        <dbReference type="SAM" id="Phobius"/>
    </source>
</evidence>
<feature type="transmembrane region" description="Helical" evidence="13">
    <location>
        <begin position="57"/>
        <end position="76"/>
    </location>
</feature>
<comment type="subcellular location">
    <subcellularLocation>
        <location evidence="2">Cell membrane</location>
    </subcellularLocation>
    <subcellularLocation>
        <location evidence="1">Endomembrane system</location>
        <topology evidence="1">Multi-pass membrane protein</topology>
    </subcellularLocation>
</comment>
<sequence length="703" mass="80175">MPALVAFGRRWKVGSDDFVLPGLIDVSLKFCWFVAAVIIYVKNDTYLECPSGRHMRIYIYGIFVSLLVIMLVDLVAMKTTMTSYIMDTEARRFLAPCIYIRLCCEAADVCWNLLGTIWVYGGTINCNEAPEALAFIKRFIICNWMSLGVLALFMFWLFDPLGGTKTIDSNRDPLNLSYQSFYQKHESAWSNKWKRCCCYLGGGDKETIDEGFQEIGKVFSMVLRDHDFVSTDVMSGFIGLFQREQEKRLQGDANENSLEDNYKKLVQSIDNENHHRIIARQPGVQKQQFTLMMKNLSIVTEDYDDYSRSLSSDAIEDIVLVNHYLNFVLGSYGWMGFVSNYYKNRAVRRLWQQIQFCSCFRSHSFKVVGDNCCLCNTAAIKETASLTPEDLYYASFKNKIYEPIFYVATDHKTKSIVVSIRGTLSLEDIVADLTILPITIDAPGIPPNYKAYHGVVLCATNVKKTLTEENIFQELMVKYPDYNLVFVGASLGAGVATILGMMYLQQFPTLKVFAISPIGGLLSLEAAKFCESFTMSIVYGDDLIPRLSLPAIDELKNKIINTILDCRTPKYQILLKGLSRLFCGADSKIKFCEENNSANHTHISGKFIGKPEVPKHCARGREKSNVLTYPMFIPGRILHITERLNWSELQGGLRWQMRWADRAEFGEIIVSPRMFKDHMHFRMQKALHEFVVANRDSITINLM</sequence>
<dbReference type="GO" id="GO:0046872">
    <property type="term" value="F:metal ion binding"/>
    <property type="evidence" value="ECO:0007669"/>
    <property type="project" value="UniProtKB-KW"/>
</dbReference>
<proteinExistence type="predicted"/>
<evidence type="ECO:0000256" key="8">
    <source>
        <dbReference type="ARBA" id="ARBA00022837"/>
    </source>
</evidence>
<keyword evidence="10 13" id="KW-1133">Transmembrane helix</keyword>
<comment type="caution">
    <text evidence="15">The sequence shown here is derived from an EMBL/GenBank/DDBJ whole genome shotgun (WGS) entry which is preliminary data.</text>
</comment>
<evidence type="ECO:0000259" key="14">
    <source>
        <dbReference type="Pfam" id="PF01764"/>
    </source>
</evidence>
<evidence type="ECO:0000256" key="7">
    <source>
        <dbReference type="ARBA" id="ARBA00022801"/>
    </source>
</evidence>
<keyword evidence="3" id="KW-1003">Cell membrane</keyword>
<accession>A0A8J2JHA7</accession>
<keyword evidence="9" id="KW-0442">Lipid degradation</keyword>